<keyword evidence="1" id="KW-0812">Transmembrane</keyword>
<sequence length="218" mass="26135">MLKIKNFVGLYKVLVFVISFSNFLLIFADYRYSYNIKEYFEDDSTSFNFDIYTKENSLTFKSENLKYVFKENVDTFYLVNEENKSVTFLSFSFFDFFSTYVDKSDVNNRKISFVNDTTVEKIPVRFFTIDFDSSKSIKLFVTKEKFDLSKVIKRYNRILKSYLNVDFDLIFDSLFGGIPVLFKLFEGNELRVSMHLLNYEKSFFEREFIIPSDYKINR</sequence>
<dbReference type="AlphaFoldDB" id="A0A348MJS0"/>
<protein>
    <submittedName>
        <fullName evidence="2">Uncharacterized protein</fullName>
    </submittedName>
</protein>
<name>A0A348MJS0_UNCW3</name>
<dbReference type="EMBL" id="DMCX01000018">
    <property type="protein sequence ID" value="HAF07296.1"/>
    <property type="molecule type" value="Genomic_DNA"/>
</dbReference>
<reference evidence="2 3" key="1">
    <citation type="journal article" date="2018" name="Nat. Biotechnol.">
        <title>A standardized bacterial taxonomy based on genome phylogeny substantially revises the tree of life.</title>
        <authorList>
            <person name="Parks D.H."/>
            <person name="Chuvochina M."/>
            <person name="Waite D.W."/>
            <person name="Rinke C."/>
            <person name="Skarshewski A."/>
            <person name="Chaumeil P.A."/>
            <person name="Hugenholtz P."/>
        </authorList>
    </citation>
    <scope>NUCLEOTIDE SEQUENCE [LARGE SCALE GENOMIC DNA]</scope>
    <source>
        <strain evidence="2">UBA7921</strain>
    </source>
</reference>
<evidence type="ECO:0000313" key="3">
    <source>
        <dbReference type="Proteomes" id="UP000262454"/>
    </source>
</evidence>
<evidence type="ECO:0000256" key="1">
    <source>
        <dbReference type="SAM" id="Phobius"/>
    </source>
</evidence>
<gene>
    <name evidence="2" type="ORF">DCG82_02705</name>
</gene>
<proteinExistence type="predicted"/>
<comment type="caution">
    <text evidence="2">The sequence shown here is derived from an EMBL/GenBank/DDBJ whole genome shotgun (WGS) entry which is preliminary data.</text>
</comment>
<accession>A0A348MJS0</accession>
<evidence type="ECO:0000313" key="2">
    <source>
        <dbReference type="EMBL" id="HAF07296.1"/>
    </source>
</evidence>
<organism evidence="2 3">
    <name type="scientific">candidate division WOR-3 bacterium</name>
    <dbReference type="NCBI Taxonomy" id="2052148"/>
    <lineage>
        <taxon>Bacteria</taxon>
        <taxon>Bacteria division WOR-3</taxon>
    </lineage>
</organism>
<keyword evidence="1" id="KW-0472">Membrane</keyword>
<keyword evidence="1" id="KW-1133">Transmembrane helix</keyword>
<feature type="transmembrane region" description="Helical" evidence="1">
    <location>
        <begin position="7"/>
        <end position="28"/>
    </location>
</feature>
<dbReference type="Proteomes" id="UP000262454">
    <property type="component" value="Unassembled WGS sequence"/>
</dbReference>